<evidence type="ECO:0000313" key="2">
    <source>
        <dbReference type="EMBL" id="MFC1407053.1"/>
    </source>
</evidence>
<comment type="caution">
    <text evidence="2">The sequence shown here is derived from an EMBL/GenBank/DDBJ whole genome shotgun (WGS) entry which is preliminary data.</text>
</comment>
<feature type="transmembrane region" description="Helical" evidence="1">
    <location>
        <begin position="12"/>
        <end position="33"/>
    </location>
</feature>
<evidence type="ECO:0000256" key="1">
    <source>
        <dbReference type="SAM" id="Phobius"/>
    </source>
</evidence>
<evidence type="ECO:0000313" key="3">
    <source>
        <dbReference type="Proteomes" id="UP001592528"/>
    </source>
</evidence>
<evidence type="ECO:0008006" key="4">
    <source>
        <dbReference type="Google" id="ProtNLM"/>
    </source>
</evidence>
<proteinExistence type="predicted"/>
<accession>A0ABV6V073</accession>
<protein>
    <recommendedName>
        <fullName evidence="4">DUF1440 domain-containing protein</fullName>
    </recommendedName>
</protein>
<dbReference type="EMBL" id="JBHEZZ010000037">
    <property type="protein sequence ID" value="MFC1407053.1"/>
    <property type="molecule type" value="Genomic_DNA"/>
</dbReference>
<keyword evidence="3" id="KW-1185">Reference proteome</keyword>
<keyword evidence="1" id="KW-0812">Transmembrane</keyword>
<name>A0ABV6V073_9ACTN</name>
<sequence>MRTPNQLTPLGAIASGLAAGLVGTVCMDTVRFLRQRRSGGERNPLRWEFASVPTWQEAPDPGQVGKRLIEGFTQRELPDAAAWPVSTLMHWGYGAANGALYGVIAGSLRKPPSAVYGIPFGALVWISDYITLPIAGLYEPIWKYDAKTLADDLVPHLAYGAATGTVFRIMARTGTRTRPNG</sequence>
<gene>
    <name evidence="2" type="ORF">ACEZDJ_37795</name>
</gene>
<keyword evidence="1" id="KW-1133">Transmembrane helix</keyword>
<dbReference type="RefSeq" id="WP_157624106.1">
    <property type="nucleotide sequence ID" value="NZ_JBHEZZ010000037.1"/>
</dbReference>
<reference evidence="2 3" key="1">
    <citation type="submission" date="2024-09" db="EMBL/GenBank/DDBJ databases">
        <authorList>
            <person name="Lee S.D."/>
        </authorList>
    </citation>
    <scope>NUCLEOTIDE SEQUENCE [LARGE SCALE GENOMIC DNA]</scope>
    <source>
        <strain evidence="2 3">N1-5</strain>
    </source>
</reference>
<dbReference type="Proteomes" id="UP001592528">
    <property type="component" value="Unassembled WGS sequence"/>
</dbReference>
<keyword evidence="1" id="KW-0472">Membrane</keyword>
<organism evidence="2 3">
    <name type="scientific">Streptacidiphilus cavernicola</name>
    <dbReference type="NCBI Taxonomy" id="3342716"/>
    <lineage>
        <taxon>Bacteria</taxon>
        <taxon>Bacillati</taxon>
        <taxon>Actinomycetota</taxon>
        <taxon>Actinomycetes</taxon>
        <taxon>Kitasatosporales</taxon>
        <taxon>Streptomycetaceae</taxon>
        <taxon>Streptacidiphilus</taxon>
    </lineage>
</organism>